<dbReference type="PANTHER" id="PTHR11188:SF17">
    <property type="entry name" value="FI21816P1"/>
    <property type="match status" value="1"/>
</dbReference>
<name>A0A0E9XFG4_ANGAN</name>
<protein>
    <recommendedName>
        <fullName evidence="1">Arrestin C-terminal-like domain-containing protein</fullName>
    </recommendedName>
</protein>
<dbReference type="InterPro" id="IPR014756">
    <property type="entry name" value="Ig_E-set"/>
</dbReference>
<dbReference type="SUPFAM" id="SSF81296">
    <property type="entry name" value="E set domains"/>
    <property type="match status" value="1"/>
</dbReference>
<dbReference type="PANTHER" id="PTHR11188">
    <property type="entry name" value="ARRESTIN DOMAIN CONTAINING PROTEIN"/>
    <property type="match status" value="1"/>
</dbReference>
<organism evidence="2">
    <name type="scientific">Anguilla anguilla</name>
    <name type="common">European freshwater eel</name>
    <name type="synonym">Muraena anguilla</name>
    <dbReference type="NCBI Taxonomy" id="7936"/>
    <lineage>
        <taxon>Eukaryota</taxon>
        <taxon>Metazoa</taxon>
        <taxon>Chordata</taxon>
        <taxon>Craniata</taxon>
        <taxon>Vertebrata</taxon>
        <taxon>Euteleostomi</taxon>
        <taxon>Actinopterygii</taxon>
        <taxon>Neopterygii</taxon>
        <taxon>Teleostei</taxon>
        <taxon>Anguilliformes</taxon>
        <taxon>Anguillidae</taxon>
        <taxon>Anguilla</taxon>
    </lineage>
</organism>
<proteinExistence type="predicted"/>
<dbReference type="AlphaFoldDB" id="A0A0E9XFG4"/>
<reference evidence="2" key="1">
    <citation type="submission" date="2014-11" db="EMBL/GenBank/DDBJ databases">
        <authorList>
            <person name="Amaro Gonzalez C."/>
        </authorList>
    </citation>
    <scope>NUCLEOTIDE SEQUENCE</scope>
</reference>
<dbReference type="Pfam" id="PF02752">
    <property type="entry name" value="Arrestin_C"/>
    <property type="match status" value="1"/>
</dbReference>
<dbReference type="GO" id="GO:0007399">
    <property type="term" value="P:nervous system development"/>
    <property type="evidence" value="ECO:0007669"/>
    <property type="project" value="UniProtKB-ARBA"/>
</dbReference>
<dbReference type="InterPro" id="IPR011022">
    <property type="entry name" value="Arrestin_C-like"/>
</dbReference>
<reference evidence="2" key="2">
    <citation type="journal article" date="2015" name="Fish Shellfish Immunol.">
        <title>Early steps in the European eel (Anguilla anguilla)-Vibrio vulnificus interaction in the gills: Role of the RtxA13 toxin.</title>
        <authorList>
            <person name="Callol A."/>
            <person name="Pajuelo D."/>
            <person name="Ebbesson L."/>
            <person name="Teles M."/>
            <person name="MacKenzie S."/>
            <person name="Amaro C."/>
        </authorList>
    </citation>
    <scope>NUCLEOTIDE SEQUENCE</scope>
</reference>
<dbReference type="Gene3D" id="2.60.40.640">
    <property type="match status" value="1"/>
</dbReference>
<dbReference type="InterPro" id="IPR014752">
    <property type="entry name" value="Arrestin-like_C"/>
</dbReference>
<dbReference type="GO" id="GO:0015031">
    <property type="term" value="P:protein transport"/>
    <property type="evidence" value="ECO:0007669"/>
    <property type="project" value="TreeGrafter"/>
</dbReference>
<sequence length="116" mass="12828">MINITAEFENFSSRTLAPSAALAQTQTFYTCPKKSEKRENIYLALVEGKPLPPHSRDGWENQMLQIPADTPLTLSNCQIMELEYSLVVRVAIPWGVDLKAKVPLVIGSAPSCRPLA</sequence>
<accession>A0A0E9XFG4</accession>
<dbReference type="EMBL" id="GBXM01007376">
    <property type="protein sequence ID" value="JAI01202.1"/>
    <property type="molecule type" value="Transcribed_RNA"/>
</dbReference>
<evidence type="ECO:0000313" key="2">
    <source>
        <dbReference type="EMBL" id="JAI01202.1"/>
    </source>
</evidence>
<dbReference type="InterPro" id="IPR050357">
    <property type="entry name" value="Arrestin_domain-protein"/>
</dbReference>
<dbReference type="GO" id="GO:0005737">
    <property type="term" value="C:cytoplasm"/>
    <property type="evidence" value="ECO:0007669"/>
    <property type="project" value="TreeGrafter"/>
</dbReference>
<evidence type="ECO:0000259" key="1">
    <source>
        <dbReference type="Pfam" id="PF02752"/>
    </source>
</evidence>
<feature type="domain" description="Arrestin C-terminal-like" evidence="1">
    <location>
        <begin position="2"/>
        <end position="110"/>
    </location>
</feature>